<feature type="compositionally biased region" description="Polar residues" evidence="1">
    <location>
        <begin position="1"/>
        <end position="10"/>
    </location>
</feature>
<feature type="compositionally biased region" description="Low complexity" evidence="1">
    <location>
        <begin position="15"/>
        <end position="28"/>
    </location>
</feature>
<dbReference type="Proteomes" id="UP000765509">
    <property type="component" value="Unassembled WGS sequence"/>
</dbReference>
<evidence type="ECO:0000313" key="3">
    <source>
        <dbReference type="Proteomes" id="UP000765509"/>
    </source>
</evidence>
<dbReference type="EMBL" id="AVOT02120973">
    <property type="protein sequence ID" value="MBW0585455.1"/>
    <property type="molecule type" value="Genomic_DNA"/>
</dbReference>
<sequence length="88" mass="9672">MEVDSSSNSEYLEASFSKSISSSDSLPSATELNEYGKSEVTLRRSRILGNGSKTSKRNPDNPSTSLKIYDAIDLTCEHFQGNYPTSDE</sequence>
<keyword evidence="3" id="KW-1185">Reference proteome</keyword>
<proteinExistence type="predicted"/>
<feature type="region of interest" description="Disordered" evidence="1">
    <location>
        <begin position="1"/>
        <end position="65"/>
    </location>
</feature>
<organism evidence="2 3">
    <name type="scientific">Austropuccinia psidii MF-1</name>
    <dbReference type="NCBI Taxonomy" id="1389203"/>
    <lineage>
        <taxon>Eukaryota</taxon>
        <taxon>Fungi</taxon>
        <taxon>Dikarya</taxon>
        <taxon>Basidiomycota</taxon>
        <taxon>Pucciniomycotina</taxon>
        <taxon>Pucciniomycetes</taxon>
        <taxon>Pucciniales</taxon>
        <taxon>Sphaerophragmiaceae</taxon>
        <taxon>Austropuccinia</taxon>
    </lineage>
</organism>
<gene>
    <name evidence="2" type="ORF">O181_125170</name>
</gene>
<accession>A0A9Q3Q5V1</accession>
<evidence type="ECO:0000256" key="1">
    <source>
        <dbReference type="SAM" id="MobiDB-lite"/>
    </source>
</evidence>
<dbReference type="AlphaFoldDB" id="A0A9Q3Q5V1"/>
<comment type="caution">
    <text evidence="2">The sequence shown here is derived from an EMBL/GenBank/DDBJ whole genome shotgun (WGS) entry which is preliminary data.</text>
</comment>
<reference evidence="2" key="1">
    <citation type="submission" date="2021-03" db="EMBL/GenBank/DDBJ databases">
        <title>Draft genome sequence of rust myrtle Austropuccinia psidii MF-1, a brazilian biotype.</title>
        <authorList>
            <person name="Quecine M.C."/>
            <person name="Pachon D.M.R."/>
            <person name="Bonatelli M.L."/>
            <person name="Correr F.H."/>
            <person name="Franceschini L.M."/>
            <person name="Leite T.F."/>
            <person name="Margarido G.R.A."/>
            <person name="Almeida C.A."/>
            <person name="Ferrarezi J.A."/>
            <person name="Labate C.A."/>
        </authorList>
    </citation>
    <scope>NUCLEOTIDE SEQUENCE</scope>
    <source>
        <strain evidence="2">MF-1</strain>
    </source>
</reference>
<name>A0A9Q3Q5V1_9BASI</name>
<evidence type="ECO:0000313" key="2">
    <source>
        <dbReference type="EMBL" id="MBW0585455.1"/>
    </source>
</evidence>
<protein>
    <submittedName>
        <fullName evidence="2">Uncharacterized protein</fullName>
    </submittedName>
</protein>